<protein>
    <recommendedName>
        <fullName evidence="3">Protein-ribulosamine 3-kinase</fullName>
    </recommendedName>
</protein>
<gene>
    <name evidence="1" type="ORF">HYALB_00006721</name>
</gene>
<dbReference type="InterPro" id="IPR016477">
    <property type="entry name" value="Fructo-/Ketosamine-3-kinase"/>
</dbReference>
<reference evidence="1" key="1">
    <citation type="submission" date="2021-07" db="EMBL/GenBank/DDBJ databases">
        <authorList>
            <person name="Durling M."/>
        </authorList>
    </citation>
    <scope>NUCLEOTIDE SEQUENCE</scope>
</reference>
<organism evidence="1 2">
    <name type="scientific">Hymenoscyphus albidus</name>
    <dbReference type="NCBI Taxonomy" id="595503"/>
    <lineage>
        <taxon>Eukaryota</taxon>
        <taxon>Fungi</taxon>
        <taxon>Dikarya</taxon>
        <taxon>Ascomycota</taxon>
        <taxon>Pezizomycotina</taxon>
        <taxon>Leotiomycetes</taxon>
        <taxon>Helotiales</taxon>
        <taxon>Helotiaceae</taxon>
        <taxon>Hymenoscyphus</taxon>
    </lineage>
</organism>
<evidence type="ECO:0000313" key="1">
    <source>
        <dbReference type="EMBL" id="CAG8977184.1"/>
    </source>
</evidence>
<sequence>MPSPSQVDAAILEALDLEPETSRMVSHGGSGFSGTSKVLGFVRGGGGGDERGEGEEKEFFVKIGKGEGSWEVMFAGEHQSLNAIHTAVPSLCPKSYGHGTLKSGGHFLATDFLDLSRSTSSTSNAQSTNLSLA</sequence>
<comment type="caution">
    <text evidence="1">The sequence shown here is derived from an EMBL/GenBank/DDBJ whole genome shotgun (WGS) entry which is preliminary data.</text>
</comment>
<proteinExistence type="predicted"/>
<dbReference type="EMBL" id="CAJVRM010000207">
    <property type="protein sequence ID" value="CAG8977184.1"/>
    <property type="molecule type" value="Genomic_DNA"/>
</dbReference>
<keyword evidence="2" id="KW-1185">Reference proteome</keyword>
<dbReference type="AlphaFoldDB" id="A0A9N9LRN0"/>
<dbReference type="Proteomes" id="UP000701801">
    <property type="component" value="Unassembled WGS sequence"/>
</dbReference>
<evidence type="ECO:0000313" key="2">
    <source>
        <dbReference type="Proteomes" id="UP000701801"/>
    </source>
</evidence>
<accession>A0A9N9LRN0</accession>
<dbReference type="OrthoDB" id="5772781at2759"/>
<name>A0A9N9LRN0_9HELO</name>
<evidence type="ECO:0008006" key="3">
    <source>
        <dbReference type="Google" id="ProtNLM"/>
    </source>
</evidence>
<dbReference type="Pfam" id="PF03881">
    <property type="entry name" value="Fructosamin_kin"/>
    <property type="match status" value="1"/>
</dbReference>